<gene>
    <name evidence="2" type="ORF">MKP09_02175</name>
</gene>
<sequence>MDNGANLIKSIFNDALDFNDACLQVFRFQYANNNIYKQYVDALAVPVSKIDQPAKIPFLPIRFFKTHRIISTTFTTNLVFESSGTTETINSKHYVKDAAIYEQSFNKCFEQFYGKPDEWCVLGLLPSYLERQNSSLVYMVQKLIDQSGHDQSGFYLNDFDKLIKTLQTLEAVGQKTLLIGVTFGLLDFAEKYKMPLKHTIVMETGGMKGRRREMIRAEVHDILKQAFSLNTIHSEYGMTELLSQAYSHGNGLFKTPDWMRILLRDEEDPLTVKEDTTTARTRGLINIIDLANIYSCSFIATDDLGVLNNDGSFEVTGRMDNSDLRGCSLLVV</sequence>
<keyword evidence="2" id="KW-0808">Transferase</keyword>
<feature type="domain" description="Acyl-protein synthetase LuxE" evidence="1">
    <location>
        <begin position="18"/>
        <end position="329"/>
    </location>
</feature>
<protein>
    <submittedName>
        <fullName evidence="2">Acyl transferase</fullName>
    </submittedName>
</protein>
<reference evidence="2 3" key="1">
    <citation type="submission" date="2022-02" db="EMBL/GenBank/DDBJ databases">
        <authorList>
            <person name="Min J."/>
        </authorList>
    </citation>
    <scope>NUCLEOTIDE SEQUENCE [LARGE SCALE GENOMIC DNA]</scope>
    <source>
        <strain evidence="2 3">GR10-1</strain>
    </source>
</reference>
<proteinExistence type="predicted"/>
<keyword evidence="3" id="KW-1185">Reference proteome</keyword>
<evidence type="ECO:0000259" key="1">
    <source>
        <dbReference type="Pfam" id="PF04443"/>
    </source>
</evidence>
<dbReference type="Proteomes" id="UP001202248">
    <property type="component" value="Unassembled WGS sequence"/>
</dbReference>
<comment type="caution">
    <text evidence="2">The sequence shown here is derived from an EMBL/GenBank/DDBJ whole genome shotgun (WGS) entry which is preliminary data.</text>
</comment>
<name>A0ABS9SEM9_9BACT</name>
<dbReference type="SUPFAM" id="SSF56801">
    <property type="entry name" value="Acetyl-CoA synthetase-like"/>
    <property type="match status" value="1"/>
</dbReference>
<dbReference type="RefSeq" id="WP_240826228.1">
    <property type="nucleotide sequence ID" value="NZ_JAKWBL010000001.1"/>
</dbReference>
<evidence type="ECO:0000313" key="3">
    <source>
        <dbReference type="Proteomes" id="UP001202248"/>
    </source>
</evidence>
<dbReference type="InterPro" id="IPR007534">
    <property type="entry name" value="LuxE"/>
</dbReference>
<organism evidence="2 3">
    <name type="scientific">Niabella ginsengisoli</name>
    <dbReference type="NCBI Taxonomy" id="522298"/>
    <lineage>
        <taxon>Bacteria</taxon>
        <taxon>Pseudomonadati</taxon>
        <taxon>Bacteroidota</taxon>
        <taxon>Chitinophagia</taxon>
        <taxon>Chitinophagales</taxon>
        <taxon>Chitinophagaceae</taxon>
        <taxon>Niabella</taxon>
    </lineage>
</organism>
<accession>A0ABS9SEM9</accession>
<dbReference type="GO" id="GO:0016740">
    <property type="term" value="F:transferase activity"/>
    <property type="evidence" value="ECO:0007669"/>
    <property type="project" value="UniProtKB-KW"/>
</dbReference>
<dbReference type="Pfam" id="PF04443">
    <property type="entry name" value="LuxE"/>
    <property type="match status" value="1"/>
</dbReference>
<dbReference type="EMBL" id="JAKWBL010000001">
    <property type="protein sequence ID" value="MCH5596813.1"/>
    <property type="molecule type" value="Genomic_DNA"/>
</dbReference>
<evidence type="ECO:0000313" key="2">
    <source>
        <dbReference type="EMBL" id="MCH5596813.1"/>
    </source>
</evidence>